<feature type="binding site" evidence="5">
    <location>
        <begin position="227"/>
        <end position="230"/>
    </location>
    <ligand>
        <name>substrate</name>
    </ligand>
</feature>
<dbReference type="GO" id="GO:0008233">
    <property type="term" value="F:peptidase activity"/>
    <property type="evidence" value="ECO:0007669"/>
    <property type="project" value="UniProtKB-KW"/>
</dbReference>
<feature type="binding site" evidence="5">
    <location>
        <begin position="204"/>
        <end position="207"/>
    </location>
    <ligand>
        <name>substrate</name>
    </ligand>
</feature>
<dbReference type="GO" id="GO:0006508">
    <property type="term" value="P:proteolysis"/>
    <property type="evidence" value="ECO:0007669"/>
    <property type="project" value="UniProtKB-KW"/>
</dbReference>
<gene>
    <name evidence="7" type="ORF">AOZ06_42945</name>
</gene>
<dbReference type="RefSeq" id="WP_054294612.1">
    <property type="nucleotide sequence ID" value="NZ_CP012752.1"/>
</dbReference>
<accession>A0A0N9I9N4</accession>
<dbReference type="InterPro" id="IPR029055">
    <property type="entry name" value="Ntn_hydrolases_N"/>
</dbReference>
<dbReference type="Proteomes" id="UP000063699">
    <property type="component" value="Chromosome"/>
</dbReference>
<reference evidence="7 8" key="1">
    <citation type="submission" date="2015-07" db="EMBL/GenBank/DDBJ databases">
        <title>Genome sequencing of Kibdelosporangium phytohabitans.</title>
        <authorList>
            <person name="Qin S."/>
            <person name="Xing K."/>
        </authorList>
    </citation>
    <scope>NUCLEOTIDE SEQUENCE [LARGE SCALE GENOMIC DNA]</scope>
    <source>
        <strain evidence="7 8">KLBMP1111</strain>
    </source>
</reference>
<feature type="active site" description="Nucleophile" evidence="4">
    <location>
        <position position="176"/>
    </location>
</feature>
<dbReference type="Gene3D" id="3.60.20.30">
    <property type="entry name" value="(Glycosyl)asparaginase"/>
    <property type="match status" value="1"/>
</dbReference>
<dbReference type="GO" id="GO:0016811">
    <property type="term" value="F:hydrolase activity, acting on carbon-nitrogen (but not peptide) bonds, in linear amides"/>
    <property type="evidence" value="ECO:0007669"/>
    <property type="project" value="UniProtKB-ARBA"/>
</dbReference>
<dbReference type="InterPro" id="IPR000246">
    <property type="entry name" value="Peptidase_T2"/>
</dbReference>
<evidence type="ECO:0000256" key="1">
    <source>
        <dbReference type="ARBA" id="ARBA00022670"/>
    </source>
</evidence>
<dbReference type="SUPFAM" id="SSF56235">
    <property type="entry name" value="N-terminal nucleophile aminohydrolases (Ntn hydrolases)"/>
    <property type="match status" value="1"/>
</dbReference>
<keyword evidence="2" id="KW-0378">Hydrolase</keyword>
<evidence type="ECO:0000256" key="2">
    <source>
        <dbReference type="ARBA" id="ARBA00022801"/>
    </source>
</evidence>
<dbReference type="PANTHER" id="PTHR10188">
    <property type="entry name" value="L-ASPARAGINASE"/>
    <property type="match status" value="1"/>
</dbReference>
<evidence type="ECO:0000256" key="4">
    <source>
        <dbReference type="PIRSR" id="PIRSR600246-1"/>
    </source>
</evidence>
<dbReference type="FunFam" id="3.60.20.30:FF:000001">
    <property type="entry name" value="Isoaspartyl peptidase/L-asparaginase"/>
    <property type="match status" value="1"/>
</dbReference>
<evidence type="ECO:0000313" key="7">
    <source>
        <dbReference type="EMBL" id="ALG12720.1"/>
    </source>
</evidence>
<dbReference type="OrthoDB" id="9780217at2"/>
<dbReference type="KEGG" id="kphy:AOZ06_42945"/>
<dbReference type="PANTHER" id="PTHR10188:SF6">
    <property type="entry name" value="N(4)-(BETA-N-ACETYLGLUCOSAMINYL)-L-ASPARAGINASE"/>
    <property type="match status" value="1"/>
</dbReference>
<dbReference type="Pfam" id="PF01112">
    <property type="entry name" value="Asparaginase_2"/>
    <property type="match status" value="1"/>
</dbReference>
<feature type="site" description="Cleavage; by autolysis" evidence="6">
    <location>
        <begin position="175"/>
        <end position="176"/>
    </location>
</feature>
<dbReference type="AlphaFoldDB" id="A0A0N9I9N4"/>
<keyword evidence="3" id="KW-0068">Autocatalytic cleavage</keyword>
<name>A0A0N9I9N4_9PSEU</name>
<keyword evidence="8" id="KW-1185">Reference proteome</keyword>
<evidence type="ECO:0000256" key="6">
    <source>
        <dbReference type="PIRSR" id="PIRSR600246-3"/>
    </source>
</evidence>
<sequence length="313" mass="32664">MTYEPDADNVIIAVHGGAGNKLIRQETTPELEKAHRDGLADALRAGERLLRGGASSVDAVEAAVRVLEDNELFNAGKGSVFTEDGGHELDASIMRGADLAAGAIAGVRNVRNPVLAARMVMEQTAHVLLCGDGAESFAERNGLRPVSQDYFWTQRRLDQLKEAKDPGAPERAEYSTVGAVAVDRDGDLAAATSTGGTTNQMRGRIGDSPIIGAGTYARNDTAAVSATGQGEVFIRGAAAGTISAMIEFGGLSLAEAAFDVVMRRLPALGGTGGVIALDRQGTFAGPHSTPGMLHGYLTMDGEIVTKVFTDEPR</sequence>
<dbReference type="CDD" id="cd04701">
    <property type="entry name" value="Asparaginase_2"/>
    <property type="match status" value="1"/>
</dbReference>
<evidence type="ECO:0000313" key="8">
    <source>
        <dbReference type="Proteomes" id="UP000063699"/>
    </source>
</evidence>
<proteinExistence type="predicted"/>
<evidence type="ECO:0000256" key="3">
    <source>
        <dbReference type="ARBA" id="ARBA00022813"/>
    </source>
</evidence>
<dbReference type="EMBL" id="CP012752">
    <property type="protein sequence ID" value="ALG12720.1"/>
    <property type="molecule type" value="Genomic_DNA"/>
</dbReference>
<organism evidence="7 8">
    <name type="scientific">Kibdelosporangium phytohabitans</name>
    <dbReference type="NCBI Taxonomy" id="860235"/>
    <lineage>
        <taxon>Bacteria</taxon>
        <taxon>Bacillati</taxon>
        <taxon>Actinomycetota</taxon>
        <taxon>Actinomycetes</taxon>
        <taxon>Pseudonocardiales</taxon>
        <taxon>Pseudonocardiaceae</taxon>
        <taxon>Kibdelosporangium</taxon>
    </lineage>
</organism>
<protein>
    <submittedName>
        <fullName evidence="7">Isoaspartyl peptidase</fullName>
    </submittedName>
</protein>
<evidence type="ECO:0000256" key="5">
    <source>
        <dbReference type="PIRSR" id="PIRSR600246-2"/>
    </source>
</evidence>
<keyword evidence="1" id="KW-0645">Protease</keyword>
<dbReference type="STRING" id="860235.AOZ06_42945"/>